<dbReference type="PANTHER" id="PTHR12729:SF1">
    <property type="entry name" value="TRNAHIS GUANYLYLTRANSFERASE CATALYTIC DOMAIN-CONTAINING PROTEIN"/>
    <property type="match status" value="1"/>
</dbReference>
<dbReference type="Proteomes" id="UP001642464">
    <property type="component" value="Unassembled WGS sequence"/>
</dbReference>
<dbReference type="InterPro" id="IPR007537">
    <property type="entry name" value="tRNAHis_GuaTrfase_Thg1"/>
</dbReference>
<keyword evidence="3" id="KW-1185">Reference proteome</keyword>
<accession>A0ABP0J6P5</accession>
<organism evidence="2 3">
    <name type="scientific">Durusdinium trenchii</name>
    <dbReference type="NCBI Taxonomy" id="1381693"/>
    <lineage>
        <taxon>Eukaryota</taxon>
        <taxon>Sar</taxon>
        <taxon>Alveolata</taxon>
        <taxon>Dinophyceae</taxon>
        <taxon>Suessiales</taxon>
        <taxon>Symbiodiniaceae</taxon>
        <taxon>Durusdinium</taxon>
    </lineage>
</organism>
<reference evidence="2 3" key="1">
    <citation type="submission" date="2024-02" db="EMBL/GenBank/DDBJ databases">
        <authorList>
            <person name="Chen Y."/>
            <person name="Shah S."/>
            <person name="Dougan E. K."/>
            <person name="Thang M."/>
            <person name="Chan C."/>
        </authorList>
    </citation>
    <scope>NUCLEOTIDE SEQUENCE [LARGE SCALE GENOMIC DNA]</scope>
</reference>
<dbReference type="EMBL" id="CAXAMM010006158">
    <property type="protein sequence ID" value="CAK9010045.1"/>
    <property type="molecule type" value="Genomic_DNA"/>
</dbReference>
<evidence type="ECO:0000313" key="2">
    <source>
        <dbReference type="EMBL" id="CAK9010045.1"/>
    </source>
</evidence>
<feature type="domain" description="tRNAHis guanylyltransferase catalytic" evidence="1">
    <location>
        <begin position="88"/>
        <end position="223"/>
    </location>
</feature>
<dbReference type="Gene3D" id="3.30.70.3000">
    <property type="match status" value="1"/>
</dbReference>
<evidence type="ECO:0000259" key="1">
    <source>
        <dbReference type="Pfam" id="PF04446"/>
    </source>
</evidence>
<dbReference type="PANTHER" id="PTHR12729">
    <property type="entry name" value="TRNA(HIS) GUANYLYLTRANSFERASE-RELATED"/>
    <property type="match status" value="1"/>
</dbReference>
<dbReference type="Pfam" id="PF04446">
    <property type="entry name" value="Thg1"/>
    <property type="match status" value="1"/>
</dbReference>
<dbReference type="InterPro" id="IPR024956">
    <property type="entry name" value="tRNAHis_GuaTrfase_cat"/>
</dbReference>
<proteinExistence type="predicted"/>
<protein>
    <recommendedName>
        <fullName evidence="1">tRNAHis guanylyltransferase catalytic domain-containing protein</fullName>
    </recommendedName>
</protein>
<dbReference type="InterPro" id="IPR038469">
    <property type="entry name" value="tRNAHis_GuaTrfase_Thg1_sf"/>
</dbReference>
<evidence type="ECO:0000313" key="3">
    <source>
        <dbReference type="Proteomes" id="UP001642464"/>
    </source>
</evidence>
<name>A0ABP0J6P5_9DINO</name>
<comment type="caution">
    <text evidence="2">The sequence shown here is derived from an EMBL/GenBank/DDBJ whole genome shotgun (WGS) entry which is preliminary data.</text>
</comment>
<sequence>MAPKEGDREVAHGSLSGESIEELAKEINELLQERHPKKIPGVSDELYQLPPFIPKVQAFSSSRASFRSNEKTLKATWSRLGDVLRICEFPNSQRISGERFITLRLDGSGFSKLTKRLSSAGVFSQGYSHDFAELMRYCCQSLMAKFSATCAYTQSDEMTLVIPAASVVRGEQQCHSHGGRVVKLCTLAAAHVTALFNYRLHALFADKGISMDEQQLAMFDCRLGSFATAEQAASLLLWRAADCGINGVSDAVYKSKLPGAKNVMRELRPPESMDIAVSHPNNHEAYGSYFVRVKRVHEGMNPKTGEISKSLRSAIEEVPGVNVLRLAAEGKLFPSDDEEPT</sequence>
<gene>
    <name evidence="2" type="ORF">SCF082_LOCUS10505</name>
</gene>